<dbReference type="Proteomes" id="UP001305647">
    <property type="component" value="Unassembled WGS sequence"/>
</dbReference>
<dbReference type="EMBL" id="MU863625">
    <property type="protein sequence ID" value="KAK4105579.1"/>
    <property type="molecule type" value="Genomic_DNA"/>
</dbReference>
<keyword evidence="3" id="KW-1185">Reference proteome</keyword>
<dbReference type="AlphaFoldDB" id="A0AAN6Q8K7"/>
<feature type="region of interest" description="Disordered" evidence="1">
    <location>
        <begin position="1"/>
        <end position="49"/>
    </location>
</feature>
<organism evidence="2 3">
    <name type="scientific">Parathielavia hyrcaniae</name>
    <dbReference type="NCBI Taxonomy" id="113614"/>
    <lineage>
        <taxon>Eukaryota</taxon>
        <taxon>Fungi</taxon>
        <taxon>Dikarya</taxon>
        <taxon>Ascomycota</taxon>
        <taxon>Pezizomycotina</taxon>
        <taxon>Sordariomycetes</taxon>
        <taxon>Sordariomycetidae</taxon>
        <taxon>Sordariales</taxon>
        <taxon>Chaetomiaceae</taxon>
        <taxon>Parathielavia</taxon>
    </lineage>
</organism>
<sequence length="470" mass="51905">MYHHTLDRSGFFDGGSDDSSCEDPPSPHSSSGGLSPVETASSSAPSADDCLDLFDWDRFEIDQATDVTIPSNVPSEGKPVARVPIHVSAAAAASHGDDCPMPDAPPQDPPLPHVWPEVSGPHPPRHQNIHLEASPSPPPSTAMQLDGPPQATSPSTQKKTRVVKNPEETSLVRDVGACISCRMNRIKVSGRLNLRVLTPPSDWPGQFRWSCSDPNLIIPSREQFTKGRTELVYVSISDHTDSPSLEVEVALLKSQGLPGGPRWCIASGRHPSEDAIYRWMREQIEADTRADFEAEMDKLLLELVRRQEEGMPLPGQHAGSPYQGTQLPASLLPNLLKMKSMYKIWSCKQLFARQGGPPPLPFDLRLASVQEVLRYLAAQRISELERNILPELEKYCSSKEKSSARSKKEKDTPSAVRPGMDVMRWFLSWQMILIYRQSLGWVLDQQQQTDAAPVPIAGESAPRQVRLPAC</sequence>
<reference evidence="2" key="1">
    <citation type="journal article" date="2023" name="Mol. Phylogenet. Evol.">
        <title>Genome-scale phylogeny and comparative genomics of the fungal order Sordariales.</title>
        <authorList>
            <person name="Hensen N."/>
            <person name="Bonometti L."/>
            <person name="Westerberg I."/>
            <person name="Brannstrom I.O."/>
            <person name="Guillou S."/>
            <person name="Cros-Aarteil S."/>
            <person name="Calhoun S."/>
            <person name="Haridas S."/>
            <person name="Kuo A."/>
            <person name="Mondo S."/>
            <person name="Pangilinan J."/>
            <person name="Riley R."/>
            <person name="LaButti K."/>
            <person name="Andreopoulos B."/>
            <person name="Lipzen A."/>
            <person name="Chen C."/>
            <person name="Yan M."/>
            <person name="Daum C."/>
            <person name="Ng V."/>
            <person name="Clum A."/>
            <person name="Steindorff A."/>
            <person name="Ohm R.A."/>
            <person name="Martin F."/>
            <person name="Silar P."/>
            <person name="Natvig D.O."/>
            <person name="Lalanne C."/>
            <person name="Gautier V."/>
            <person name="Ament-Velasquez S.L."/>
            <person name="Kruys A."/>
            <person name="Hutchinson M.I."/>
            <person name="Powell A.J."/>
            <person name="Barry K."/>
            <person name="Miller A.N."/>
            <person name="Grigoriev I.V."/>
            <person name="Debuchy R."/>
            <person name="Gladieux P."/>
            <person name="Hiltunen Thoren M."/>
            <person name="Johannesson H."/>
        </authorList>
    </citation>
    <scope>NUCLEOTIDE SEQUENCE</scope>
    <source>
        <strain evidence="2">CBS 757.83</strain>
    </source>
</reference>
<evidence type="ECO:0000313" key="3">
    <source>
        <dbReference type="Proteomes" id="UP001305647"/>
    </source>
</evidence>
<reference evidence="2" key="2">
    <citation type="submission" date="2023-05" db="EMBL/GenBank/DDBJ databases">
        <authorList>
            <consortium name="Lawrence Berkeley National Laboratory"/>
            <person name="Steindorff A."/>
            <person name="Hensen N."/>
            <person name="Bonometti L."/>
            <person name="Westerberg I."/>
            <person name="Brannstrom I.O."/>
            <person name="Guillou S."/>
            <person name="Cros-Aarteil S."/>
            <person name="Calhoun S."/>
            <person name="Haridas S."/>
            <person name="Kuo A."/>
            <person name="Mondo S."/>
            <person name="Pangilinan J."/>
            <person name="Riley R."/>
            <person name="Labutti K."/>
            <person name="Andreopoulos B."/>
            <person name="Lipzen A."/>
            <person name="Chen C."/>
            <person name="Yanf M."/>
            <person name="Daum C."/>
            <person name="Ng V."/>
            <person name="Clum A."/>
            <person name="Ohm R."/>
            <person name="Martin F."/>
            <person name="Silar P."/>
            <person name="Natvig D."/>
            <person name="Lalanne C."/>
            <person name="Gautier V."/>
            <person name="Ament-Velasquez S.L."/>
            <person name="Kruys A."/>
            <person name="Hutchinson M.I."/>
            <person name="Powell A.J."/>
            <person name="Barry K."/>
            <person name="Miller A.N."/>
            <person name="Grigoriev I.V."/>
            <person name="Debuchy R."/>
            <person name="Gladieux P."/>
            <person name="Thoren M.H."/>
            <person name="Johannesson H."/>
        </authorList>
    </citation>
    <scope>NUCLEOTIDE SEQUENCE</scope>
    <source>
        <strain evidence="2">CBS 757.83</strain>
    </source>
</reference>
<name>A0AAN6Q8K7_9PEZI</name>
<accession>A0AAN6Q8K7</accession>
<proteinExistence type="predicted"/>
<feature type="region of interest" description="Disordered" evidence="1">
    <location>
        <begin position="91"/>
        <end position="165"/>
    </location>
</feature>
<feature type="compositionally biased region" description="Pro residues" evidence="1">
    <location>
        <begin position="102"/>
        <end position="113"/>
    </location>
</feature>
<gene>
    <name evidence="2" type="ORF">N658DRAFT_417734</name>
</gene>
<evidence type="ECO:0000313" key="2">
    <source>
        <dbReference type="EMBL" id="KAK4105579.1"/>
    </source>
</evidence>
<evidence type="ECO:0000256" key="1">
    <source>
        <dbReference type="SAM" id="MobiDB-lite"/>
    </source>
</evidence>
<comment type="caution">
    <text evidence="2">The sequence shown here is derived from an EMBL/GenBank/DDBJ whole genome shotgun (WGS) entry which is preliminary data.</text>
</comment>
<protein>
    <submittedName>
        <fullName evidence="2">Uncharacterized protein</fullName>
    </submittedName>
</protein>